<keyword evidence="3" id="KW-0804">Transcription</keyword>
<reference evidence="6 7" key="1">
    <citation type="submission" date="2018-05" db="EMBL/GenBank/DDBJ databases">
        <title>Complete Genome Sequence of the Nonylphenol-Degrading Bacterium Sphingobium amiense DSM 16289T.</title>
        <authorList>
            <person name="Ootsuka M."/>
            <person name="Nishizawa T."/>
            <person name="Ohta H."/>
        </authorList>
    </citation>
    <scope>NUCLEOTIDE SEQUENCE [LARGE SCALE GENOMIC DNA]</scope>
    <source>
        <strain evidence="6 7">DSM 16289</strain>
    </source>
</reference>
<dbReference type="Gene3D" id="3.30.450.40">
    <property type="match status" value="1"/>
</dbReference>
<evidence type="ECO:0000256" key="3">
    <source>
        <dbReference type="ARBA" id="ARBA00023163"/>
    </source>
</evidence>
<dbReference type="PANTHER" id="PTHR30136">
    <property type="entry name" value="HELIX-TURN-HELIX TRANSCRIPTIONAL REGULATOR, ICLR FAMILY"/>
    <property type="match status" value="1"/>
</dbReference>
<dbReference type="InterPro" id="IPR029016">
    <property type="entry name" value="GAF-like_dom_sf"/>
</dbReference>
<dbReference type="GO" id="GO:0003700">
    <property type="term" value="F:DNA-binding transcription factor activity"/>
    <property type="evidence" value="ECO:0007669"/>
    <property type="project" value="TreeGrafter"/>
</dbReference>
<keyword evidence="2" id="KW-0238">DNA-binding</keyword>
<protein>
    <submittedName>
        <fullName evidence="6">IclR family transcriptional regulator</fullName>
    </submittedName>
</protein>
<feature type="domain" description="HTH iclR-type" evidence="4">
    <location>
        <begin position="9"/>
        <end position="69"/>
    </location>
</feature>
<keyword evidence="1" id="KW-0805">Transcription regulation</keyword>
<gene>
    <name evidence="6" type="ORF">SAMIE_1030450</name>
</gene>
<evidence type="ECO:0000256" key="1">
    <source>
        <dbReference type="ARBA" id="ARBA00023015"/>
    </source>
</evidence>
<dbReference type="PROSITE" id="PS51078">
    <property type="entry name" value="ICLR_ED"/>
    <property type="match status" value="1"/>
</dbReference>
<evidence type="ECO:0000259" key="5">
    <source>
        <dbReference type="PROSITE" id="PS51078"/>
    </source>
</evidence>
<organism evidence="6 7">
    <name type="scientific">Sphingobium amiense</name>
    <dbReference type="NCBI Taxonomy" id="135719"/>
    <lineage>
        <taxon>Bacteria</taxon>
        <taxon>Pseudomonadati</taxon>
        <taxon>Pseudomonadota</taxon>
        <taxon>Alphaproteobacteria</taxon>
        <taxon>Sphingomonadales</taxon>
        <taxon>Sphingomonadaceae</taxon>
        <taxon>Sphingobium</taxon>
    </lineage>
</organism>
<accession>A0A494W4R4</accession>
<dbReference type="InterPro" id="IPR050707">
    <property type="entry name" value="HTH_MetabolicPath_Reg"/>
</dbReference>
<dbReference type="RefSeq" id="WP_066702098.1">
    <property type="nucleotide sequence ID" value="NZ_AP018664.1"/>
</dbReference>
<evidence type="ECO:0000313" key="7">
    <source>
        <dbReference type="Proteomes" id="UP000279959"/>
    </source>
</evidence>
<evidence type="ECO:0000313" key="6">
    <source>
        <dbReference type="EMBL" id="BBD99544.1"/>
    </source>
</evidence>
<name>A0A494W4R4_9SPHN</name>
<dbReference type="InterPro" id="IPR014757">
    <property type="entry name" value="Tscrpt_reg_IclR_C"/>
</dbReference>
<keyword evidence="7" id="KW-1185">Reference proteome</keyword>
<dbReference type="Gene3D" id="1.10.10.10">
    <property type="entry name" value="Winged helix-like DNA-binding domain superfamily/Winged helix DNA-binding domain"/>
    <property type="match status" value="1"/>
</dbReference>
<evidence type="ECO:0000256" key="2">
    <source>
        <dbReference type="ARBA" id="ARBA00023125"/>
    </source>
</evidence>
<dbReference type="Pfam" id="PF09339">
    <property type="entry name" value="HTH_IclR"/>
    <property type="match status" value="1"/>
</dbReference>
<evidence type="ECO:0000259" key="4">
    <source>
        <dbReference type="PROSITE" id="PS51077"/>
    </source>
</evidence>
<dbReference type="InterPro" id="IPR036390">
    <property type="entry name" value="WH_DNA-bd_sf"/>
</dbReference>
<dbReference type="InterPro" id="IPR036388">
    <property type="entry name" value="WH-like_DNA-bd_sf"/>
</dbReference>
<feature type="domain" description="IclR-ED" evidence="5">
    <location>
        <begin position="70"/>
        <end position="251"/>
    </location>
</feature>
<dbReference type="EMBL" id="AP018664">
    <property type="protein sequence ID" value="BBD99544.1"/>
    <property type="molecule type" value="Genomic_DNA"/>
</dbReference>
<sequence length="257" mass="27074">MTSQSPSTVKSAMRTIDIIEYVVACPSGVVAQEIAAGLSIPVSSLSYLLATLVERHYLTREGRRYLPGPALARLAQPRAALSLADRVQPLVRALRAQLNETASFFVRRGWEVEAIVTETAEQSLRYSIGVGTRSPMHCLAAGKAMLAAMTDEELDAYFTANPLQPFTDRSITDPAALRAQLSVIRASGVGRTAGEYTPGIVGLGMAVAVDGQIAGAFAVAIPLPRATPDLEAAAIARLSRAVDSFTAAEGPGALHNS</sequence>
<dbReference type="KEGG" id="sami:SAMIE_1030450"/>
<dbReference type="SUPFAM" id="SSF46785">
    <property type="entry name" value="Winged helix' DNA-binding domain"/>
    <property type="match status" value="1"/>
</dbReference>
<dbReference type="Pfam" id="PF01614">
    <property type="entry name" value="IclR_C"/>
    <property type="match status" value="1"/>
</dbReference>
<dbReference type="Proteomes" id="UP000279959">
    <property type="component" value="Chromosome"/>
</dbReference>
<dbReference type="GO" id="GO:0003677">
    <property type="term" value="F:DNA binding"/>
    <property type="evidence" value="ECO:0007669"/>
    <property type="project" value="UniProtKB-KW"/>
</dbReference>
<dbReference type="PANTHER" id="PTHR30136:SF24">
    <property type="entry name" value="HTH-TYPE TRANSCRIPTIONAL REPRESSOR ALLR"/>
    <property type="match status" value="1"/>
</dbReference>
<dbReference type="GO" id="GO:0045892">
    <property type="term" value="P:negative regulation of DNA-templated transcription"/>
    <property type="evidence" value="ECO:0007669"/>
    <property type="project" value="TreeGrafter"/>
</dbReference>
<dbReference type="InterPro" id="IPR005471">
    <property type="entry name" value="Tscrpt_reg_IclR_N"/>
</dbReference>
<dbReference type="PROSITE" id="PS51077">
    <property type="entry name" value="HTH_ICLR"/>
    <property type="match status" value="1"/>
</dbReference>
<proteinExistence type="predicted"/>
<dbReference type="AlphaFoldDB" id="A0A494W4R4"/>
<dbReference type="SUPFAM" id="SSF55781">
    <property type="entry name" value="GAF domain-like"/>
    <property type="match status" value="1"/>
</dbReference>